<dbReference type="Gene3D" id="1.10.10.10">
    <property type="entry name" value="Winged helix-like DNA-binding domain superfamily/Winged helix DNA-binding domain"/>
    <property type="match status" value="1"/>
</dbReference>
<keyword evidence="3" id="KW-0808">Transferase</keyword>
<dbReference type="SUPFAM" id="SSF53067">
    <property type="entry name" value="Actin-like ATPase domain"/>
    <property type="match status" value="1"/>
</dbReference>
<evidence type="ECO:0000313" key="3">
    <source>
        <dbReference type="EMBL" id="SHN08865.1"/>
    </source>
</evidence>
<evidence type="ECO:0000256" key="1">
    <source>
        <dbReference type="ARBA" id="ARBA00006479"/>
    </source>
</evidence>
<dbReference type="InterPro" id="IPR036390">
    <property type="entry name" value="WH_DNA-bd_sf"/>
</dbReference>
<dbReference type="InterPro" id="IPR000835">
    <property type="entry name" value="HTH_MarR-typ"/>
</dbReference>
<keyword evidence="3" id="KW-0418">Kinase</keyword>
<gene>
    <name evidence="3" type="ORF">SAMN05444272_4037</name>
</gene>
<dbReference type="SUPFAM" id="SSF46785">
    <property type="entry name" value="Winged helix' DNA-binding domain"/>
    <property type="match status" value="1"/>
</dbReference>
<dbReference type="GO" id="GO:0016301">
    <property type="term" value="F:kinase activity"/>
    <property type="evidence" value="ECO:0007669"/>
    <property type="project" value="UniProtKB-KW"/>
</dbReference>
<dbReference type="STRING" id="735517.SAMN05444272_4037"/>
<dbReference type="GO" id="GO:0003700">
    <property type="term" value="F:DNA-binding transcription factor activity"/>
    <property type="evidence" value="ECO:0007669"/>
    <property type="project" value="InterPro"/>
</dbReference>
<organism evidence="3 4">
    <name type="scientific">Roseibium suaedae</name>
    <dbReference type="NCBI Taxonomy" id="735517"/>
    <lineage>
        <taxon>Bacteria</taxon>
        <taxon>Pseudomonadati</taxon>
        <taxon>Pseudomonadota</taxon>
        <taxon>Alphaproteobacteria</taxon>
        <taxon>Hyphomicrobiales</taxon>
        <taxon>Stappiaceae</taxon>
        <taxon>Roseibium</taxon>
    </lineage>
</organism>
<dbReference type="Pfam" id="PF01047">
    <property type="entry name" value="MarR"/>
    <property type="match status" value="1"/>
</dbReference>
<dbReference type="OrthoDB" id="8324885at2"/>
<protein>
    <submittedName>
        <fullName evidence="3">Sugar kinase of the NBD/HSP70 family, may contain an N-terminal HTH domain</fullName>
    </submittedName>
</protein>
<evidence type="ECO:0000313" key="4">
    <source>
        <dbReference type="Proteomes" id="UP000186002"/>
    </source>
</evidence>
<dbReference type="InterPro" id="IPR043129">
    <property type="entry name" value="ATPase_NBD"/>
</dbReference>
<dbReference type="Pfam" id="PF00480">
    <property type="entry name" value="ROK"/>
    <property type="match status" value="1"/>
</dbReference>
<feature type="domain" description="HTH marR-type" evidence="2">
    <location>
        <begin position="37"/>
        <end position="89"/>
    </location>
</feature>
<dbReference type="PANTHER" id="PTHR18964">
    <property type="entry name" value="ROK (REPRESSOR, ORF, KINASE) FAMILY"/>
    <property type="match status" value="1"/>
</dbReference>
<dbReference type="Gene3D" id="3.30.420.40">
    <property type="match status" value="2"/>
</dbReference>
<comment type="similarity">
    <text evidence="1">Belongs to the ROK (NagC/XylR) family.</text>
</comment>
<dbReference type="EMBL" id="FRBW01000005">
    <property type="protein sequence ID" value="SHN08865.1"/>
    <property type="molecule type" value="Genomic_DNA"/>
</dbReference>
<proteinExistence type="inferred from homology"/>
<name>A0A1M7NXT9_9HYPH</name>
<dbReference type="InterPro" id="IPR036388">
    <property type="entry name" value="WH-like_DNA-bd_sf"/>
</dbReference>
<dbReference type="InterPro" id="IPR000600">
    <property type="entry name" value="ROK"/>
</dbReference>
<keyword evidence="4" id="KW-1185">Reference proteome</keyword>
<dbReference type="Proteomes" id="UP000186002">
    <property type="component" value="Unassembled WGS sequence"/>
</dbReference>
<evidence type="ECO:0000259" key="2">
    <source>
        <dbReference type="Pfam" id="PF01047"/>
    </source>
</evidence>
<sequence length="403" mass="43464">MNMTILYFRILDFFAEQQAGDVLLDGTKDDELPVPGLTEVEHQVLRYIRQNPGKSRTQLASDLNLSKAMLTKAVANFDKAGLIQEERSQQENGERGKPPVFLSVRSSAFHSIGIYAHRHLCAVVRTDLSGKVHYSSLREMPQEGAVETIIFEVARAMENSPSPIIGIGHAVPAIVGEGGELFEVTPTQVGLPLVDIAKGLRSRFKLPVYWENDAFCSAAYMANGAYAAKRCVFYTTFGFGVGGGAVVKGEVFRGAFNQAANIGALIPETGPRPSLTDLARHLGCELETLSLEHLSALYAERDGKLLDWIADRGPRLSEPFSAAIQFFNPDAIVVGGFLPREILSALCAEVTLTGYDISGRRPLTKPVLEVAGLVGPLATAEAASFLPVAQNLLGQKALIAAPD</sequence>
<reference evidence="3 4" key="1">
    <citation type="submission" date="2016-11" db="EMBL/GenBank/DDBJ databases">
        <authorList>
            <person name="Jaros S."/>
            <person name="Januszkiewicz K."/>
            <person name="Wedrychowicz H."/>
        </authorList>
    </citation>
    <scope>NUCLEOTIDE SEQUENCE [LARGE SCALE GENOMIC DNA]</scope>
    <source>
        <strain evidence="3 4">DSM 22153</strain>
    </source>
</reference>
<dbReference type="AlphaFoldDB" id="A0A1M7NXT9"/>
<accession>A0A1M7NXT9</accession>
<dbReference type="PANTHER" id="PTHR18964:SF149">
    <property type="entry name" value="BIFUNCTIONAL UDP-N-ACETYLGLUCOSAMINE 2-EPIMERASE_N-ACETYLMANNOSAMINE KINASE"/>
    <property type="match status" value="1"/>
</dbReference>